<evidence type="ECO:0000313" key="3">
    <source>
        <dbReference type="EMBL" id="KAK4112256.1"/>
    </source>
</evidence>
<keyword evidence="4" id="KW-1185">Reference proteome</keyword>
<dbReference type="AlphaFoldDB" id="A0AAN6TD71"/>
<proteinExistence type="predicted"/>
<dbReference type="Pfam" id="PF03959">
    <property type="entry name" value="FSH1"/>
    <property type="match status" value="1"/>
</dbReference>
<dbReference type="PANTHER" id="PTHR48070:SF7">
    <property type="entry name" value="SERINE HYDROLASE FSH DOMAIN-CONTAINING PROTEIN-RELATED"/>
    <property type="match status" value="1"/>
</dbReference>
<dbReference type="SUPFAM" id="SSF53474">
    <property type="entry name" value="alpha/beta-Hydrolases"/>
    <property type="match status" value="1"/>
</dbReference>
<reference evidence="3" key="2">
    <citation type="submission" date="2023-05" db="EMBL/GenBank/DDBJ databases">
        <authorList>
            <consortium name="Lawrence Berkeley National Laboratory"/>
            <person name="Steindorff A."/>
            <person name="Hensen N."/>
            <person name="Bonometti L."/>
            <person name="Westerberg I."/>
            <person name="Brannstrom I.O."/>
            <person name="Guillou S."/>
            <person name="Cros-Aarteil S."/>
            <person name="Calhoun S."/>
            <person name="Haridas S."/>
            <person name="Kuo A."/>
            <person name="Mondo S."/>
            <person name="Pangilinan J."/>
            <person name="Riley R."/>
            <person name="Labutti K."/>
            <person name="Andreopoulos B."/>
            <person name="Lipzen A."/>
            <person name="Chen C."/>
            <person name="Yanf M."/>
            <person name="Daum C."/>
            <person name="Ng V."/>
            <person name="Clum A."/>
            <person name="Ohm R."/>
            <person name="Martin F."/>
            <person name="Silar P."/>
            <person name="Natvig D."/>
            <person name="Lalanne C."/>
            <person name="Gautier V."/>
            <person name="Ament-Velasquez S.L."/>
            <person name="Kruys A."/>
            <person name="Hutchinson M.I."/>
            <person name="Powell A.J."/>
            <person name="Barry K."/>
            <person name="Miller A.N."/>
            <person name="Grigoriev I.V."/>
            <person name="Debuchy R."/>
            <person name="Gladieux P."/>
            <person name="Thoren M.H."/>
            <person name="Johannesson H."/>
        </authorList>
    </citation>
    <scope>NUCLEOTIDE SEQUENCE</scope>
    <source>
        <strain evidence="3">CBS 508.74</strain>
    </source>
</reference>
<dbReference type="PANTHER" id="PTHR48070">
    <property type="entry name" value="ESTERASE OVCA2"/>
    <property type="match status" value="1"/>
</dbReference>
<keyword evidence="1" id="KW-0378">Hydrolase</keyword>
<evidence type="ECO:0000313" key="4">
    <source>
        <dbReference type="Proteomes" id="UP001302812"/>
    </source>
</evidence>
<dbReference type="InterPro" id="IPR005645">
    <property type="entry name" value="FSH-like_dom"/>
</dbReference>
<feature type="domain" description="Serine hydrolase" evidence="2">
    <location>
        <begin position="2"/>
        <end position="201"/>
    </location>
</feature>
<protein>
    <recommendedName>
        <fullName evidence="2">Serine hydrolase domain-containing protein</fullName>
    </recommendedName>
</protein>
<gene>
    <name evidence="3" type="ORF">N656DRAFT_710034</name>
</gene>
<dbReference type="GO" id="GO:0016787">
    <property type="term" value="F:hydrolase activity"/>
    <property type="evidence" value="ECO:0007669"/>
    <property type="project" value="UniProtKB-KW"/>
</dbReference>
<dbReference type="Gene3D" id="3.40.50.1820">
    <property type="entry name" value="alpha/beta hydrolase"/>
    <property type="match status" value="1"/>
</dbReference>
<reference evidence="3" key="1">
    <citation type="journal article" date="2023" name="Mol. Phylogenet. Evol.">
        <title>Genome-scale phylogeny and comparative genomics of the fungal order Sordariales.</title>
        <authorList>
            <person name="Hensen N."/>
            <person name="Bonometti L."/>
            <person name="Westerberg I."/>
            <person name="Brannstrom I.O."/>
            <person name="Guillou S."/>
            <person name="Cros-Aarteil S."/>
            <person name="Calhoun S."/>
            <person name="Haridas S."/>
            <person name="Kuo A."/>
            <person name="Mondo S."/>
            <person name="Pangilinan J."/>
            <person name="Riley R."/>
            <person name="LaButti K."/>
            <person name="Andreopoulos B."/>
            <person name="Lipzen A."/>
            <person name="Chen C."/>
            <person name="Yan M."/>
            <person name="Daum C."/>
            <person name="Ng V."/>
            <person name="Clum A."/>
            <person name="Steindorff A."/>
            <person name="Ohm R.A."/>
            <person name="Martin F."/>
            <person name="Silar P."/>
            <person name="Natvig D.O."/>
            <person name="Lalanne C."/>
            <person name="Gautier V."/>
            <person name="Ament-Velasquez S.L."/>
            <person name="Kruys A."/>
            <person name="Hutchinson M.I."/>
            <person name="Powell A.J."/>
            <person name="Barry K."/>
            <person name="Miller A.N."/>
            <person name="Grigoriev I.V."/>
            <person name="Debuchy R."/>
            <person name="Gladieux P."/>
            <person name="Hiltunen Thoren M."/>
            <person name="Johannesson H."/>
        </authorList>
    </citation>
    <scope>NUCLEOTIDE SEQUENCE</scope>
    <source>
        <strain evidence="3">CBS 508.74</strain>
    </source>
</reference>
<sequence>MRFLCLHGMGANSRIFEMQTGAIRYSLGNRHTYEFIDGAVPAKMAPGIESIASPDDEFLQYALDERESSLKALFDLERLVDQEGPFDGVMAFSQGAGLAASLIVHKSQKDPHGQRQNPVFRCAVFFCGGVPADPSALVQNGKMRLLNFESDGELIEIPTAHIWGASDTLYPTFGPVLSKLCRQELRSVFVHNGGHEIPGARDPEAVLKAAQVIKAAIERANLPQ</sequence>
<dbReference type="GeneID" id="89935765"/>
<dbReference type="GO" id="GO:0005634">
    <property type="term" value="C:nucleus"/>
    <property type="evidence" value="ECO:0007669"/>
    <property type="project" value="TreeGrafter"/>
</dbReference>
<comment type="caution">
    <text evidence="3">The sequence shown here is derived from an EMBL/GenBank/DDBJ whole genome shotgun (WGS) entry which is preliminary data.</text>
</comment>
<dbReference type="GO" id="GO:0019748">
    <property type="term" value="P:secondary metabolic process"/>
    <property type="evidence" value="ECO:0007669"/>
    <property type="project" value="TreeGrafter"/>
</dbReference>
<organism evidence="3 4">
    <name type="scientific">Canariomyces notabilis</name>
    <dbReference type="NCBI Taxonomy" id="2074819"/>
    <lineage>
        <taxon>Eukaryota</taxon>
        <taxon>Fungi</taxon>
        <taxon>Dikarya</taxon>
        <taxon>Ascomycota</taxon>
        <taxon>Pezizomycotina</taxon>
        <taxon>Sordariomycetes</taxon>
        <taxon>Sordariomycetidae</taxon>
        <taxon>Sordariales</taxon>
        <taxon>Chaetomiaceae</taxon>
        <taxon>Canariomyces</taxon>
    </lineage>
</organism>
<accession>A0AAN6TD71</accession>
<dbReference type="Proteomes" id="UP001302812">
    <property type="component" value="Unassembled WGS sequence"/>
</dbReference>
<dbReference type="InterPro" id="IPR050593">
    <property type="entry name" value="LovG"/>
</dbReference>
<name>A0AAN6TD71_9PEZI</name>
<dbReference type="InterPro" id="IPR029058">
    <property type="entry name" value="AB_hydrolase_fold"/>
</dbReference>
<evidence type="ECO:0000256" key="1">
    <source>
        <dbReference type="ARBA" id="ARBA00022801"/>
    </source>
</evidence>
<dbReference type="GO" id="GO:0005737">
    <property type="term" value="C:cytoplasm"/>
    <property type="evidence" value="ECO:0007669"/>
    <property type="project" value="TreeGrafter"/>
</dbReference>
<dbReference type="EMBL" id="MU853343">
    <property type="protein sequence ID" value="KAK4112256.1"/>
    <property type="molecule type" value="Genomic_DNA"/>
</dbReference>
<dbReference type="RefSeq" id="XP_064669826.1">
    <property type="nucleotide sequence ID" value="XM_064811640.1"/>
</dbReference>
<evidence type="ECO:0000259" key="2">
    <source>
        <dbReference type="Pfam" id="PF03959"/>
    </source>
</evidence>